<proteinExistence type="predicted"/>
<sequence length="30" mass="3394">MIFHVRIAGNRVEGCSPQNLDSDYIIAKFV</sequence>
<protein>
    <submittedName>
        <fullName evidence="1">Uncharacterized protein</fullName>
    </submittedName>
</protein>
<dbReference type="EMBL" id="FTNO01000001">
    <property type="protein sequence ID" value="SIQ90716.1"/>
    <property type="molecule type" value="Genomic_DNA"/>
</dbReference>
<dbReference type="AlphaFoldDB" id="A0A1N6WL39"/>
<keyword evidence="2" id="KW-1185">Reference proteome</keyword>
<evidence type="ECO:0000313" key="1">
    <source>
        <dbReference type="EMBL" id="SIQ90716.1"/>
    </source>
</evidence>
<gene>
    <name evidence="1" type="ORF">SAMN05421858_0769</name>
</gene>
<reference evidence="2" key="1">
    <citation type="submission" date="2017-01" db="EMBL/GenBank/DDBJ databases">
        <authorList>
            <person name="Varghese N."/>
            <person name="Submissions S."/>
        </authorList>
    </citation>
    <scope>NUCLEOTIDE SEQUENCE [LARGE SCALE GENOMIC DNA]</scope>
    <source>
        <strain evidence="2">CGMCC 1.7737</strain>
    </source>
</reference>
<accession>A0A1N6WL39</accession>
<organism evidence="1 2">
    <name type="scientific">Haladaptatus litoreus</name>
    <dbReference type="NCBI Taxonomy" id="553468"/>
    <lineage>
        <taxon>Archaea</taxon>
        <taxon>Methanobacteriati</taxon>
        <taxon>Methanobacteriota</taxon>
        <taxon>Stenosarchaea group</taxon>
        <taxon>Halobacteria</taxon>
        <taxon>Halobacteriales</taxon>
        <taxon>Haladaptataceae</taxon>
        <taxon>Haladaptatus</taxon>
    </lineage>
</organism>
<dbReference type="Proteomes" id="UP000186914">
    <property type="component" value="Unassembled WGS sequence"/>
</dbReference>
<name>A0A1N6WL39_9EURY</name>
<evidence type="ECO:0000313" key="2">
    <source>
        <dbReference type="Proteomes" id="UP000186914"/>
    </source>
</evidence>